<dbReference type="PROSITE" id="PS01117">
    <property type="entry name" value="HTH_MARR_1"/>
    <property type="match status" value="1"/>
</dbReference>
<keyword evidence="2" id="KW-0238">DNA-binding</keyword>
<dbReference type="GO" id="GO:0006950">
    <property type="term" value="P:response to stress"/>
    <property type="evidence" value="ECO:0007669"/>
    <property type="project" value="TreeGrafter"/>
</dbReference>
<dbReference type="InterPro" id="IPR000835">
    <property type="entry name" value="HTH_MarR-typ"/>
</dbReference>
<accession>A0A2S3W3R1</accession>
<gene>
    <name evidence="5" type="ORF">KMAL_11000</name>
</gene>
<dbReference type="NCBIfam" id="TIGR02337">
    <property type="entry name" value="HpaR"/>
    <property type="match status" value="1"/>
</dbReference>
<dbReference type="EMBL" id="POTC01000010">
    <property type="protein sequence ID" value="POF63193.1"/>
    <property type="molecule type" value="Genomic_DNA"/>
</dbReference>
<evidence type="ECO:0000256" key="2">
    <source>
        <dbReference type="ARBA" id="ARBA00023125"/>
    </source>
</evidence>
<dbReference type="Pfam" id="PF01047">
    <property type="entry name" value="MarR"/>
    <property type="match status" value="1"/>
</dbReference>
<protein>
    <recommendedName>
        <fullName evidence="4">HTH marR-type domain-containing protein</fullName>
    </recommendedName>
</protein>
<dbReference type="SUPFAM" id="SSF46785">
    <property type="entry name" value="Winged helix' DNA-binding domain"/>
    <property type="match status" value="1"/>
</dbReference>
<dbReference type="InterPro" id="IPR036390">
    <property type="entry name" value="WH_DNA-bd_sf"/>
</dbReference>
<keyword evidence="6" id="KW-1185">Reference proteome</keyword>
<reference evidence="5 6" key="1">
    <citation type="submission" date="2018-01" db="EMBL/GenBank/DDBJ databases">
        <title>Draft Genome Sequence of Komagataeibacter maltaceti LMG 1529, a Vinegar Producing Acetic Acid Bacterium Isolated from Malt Vinegar Brewery Acetifiers.</title>
        <authorList>
            <person name="Zhang Q."/>
            <person name="Hollensteiner J."/>
            <person name="Poehlein A."/>
            <person name="Daniel R."/>
        </authorList>
    </citation>
    <scope>NUCLEOTIDE SEQUENCE [LARGE SCALE GENOMIC DNA]</scope>
    <source>
        <strain evidence="5 6">LMG 1529</strain>
    </source>
</reference>
<evidence type="ECO:0000313" key="5">
    <source>
        <dbReference type="EMBL" id="POF63193.1"/>
    </source>
</evidence>
<dbReference type="InterPro" id="IPR023187">
    <property type="entry name" value="Tscrpt_reg_MarR-type_CS"/>
</dbReference>
<dbReference type="SMART" id="SM00347">
    <property type="entry name" value="HTH_MARR"/>
    <property type="match status" value="1"/>
</dbReference>
<dbReference type="PROSITE" id="PS50995">
    <property type="entry name" value="HTH_MARR_2"/>
    <property type="match status" value="1"/>
</dbReference>
<evidence type="ECO:0000313" key="6">
    <source>
        <dbReference type="Proteomes" id="UP000237344"/>
    </source>
</evidence>
<comment type="caution">
    <text evidence="5">The sequence shown here is derived from an EMBL/GenBank/DDBJ whole genome shotgun (WGS) entry which is preliminary data.</text>
</comment>
<keyword evidence="1" id="KW-0805">Transcription regulation</keyword>
<evidence type="ECO:0000259" key="4">
    <source>
        <dbReference type="PROSITE" id="PS50995"/>
    </source>
</evidence>
<proteinExistence type="predicted"/>
<dbReference type="GO" id="GO:0003677">
    <property type="term" value="F:DNA binding"/>
    <property type="evidence" value="ECO:0007669"/>
    <property type="project" value="UniProtKB-KW"/>
</dbReference>
<dbReference type="GO" id="GO:0003700">
    <property type="term" value="F:DNA-binding transcription factor activity"/>
    <property type="evidence" value="ECO:0007669"/>
    <property type="project" value="InterPro"/>
</dbReference>
<dbReference type="GO" id="GO:0045892">
    <property type="term" value="P:negative regulation of DNA-templated transcription"/>
    <property type="evidence" value="ECO:0007669"/>
    <property type="project" value="InterPro"/>
</dbReference>
<evidence type="ECO:0000256" key="3">
    <source>
        <dbReference type="ARBA" id="ARBA00023163"/>
    </source>
</evidence>
<evidence type="ECO:0000256" key="1">
    <source>
        <dbReference type="ARBA" id="ARBA00023015"/>
    </source>
</evidence>
<keyword evidence="3" id="KW-0804">Transcription</keyword>
<organism evidence="5 6">
    <name type="scientific">Novacetimonas maltaceti</name>
    <dbReference type="NCBI Taxonomy" id="1203393"/>
    <lineage>
        <taxon>Bacteria</taxon>
        <taxon>Pseudomonadati</taxon>
        <taxon>Pseudomonadota</taxon>
        <taxon>Alphaproteobacteria</taxon>
        <taxon>Acetobacterales</taxon>
        <taxon>Acetobacteraceae</taxon>
        <taxon>Novacetimonas</taxon>
    </lineage>
</organism>
<dbReference type="RefSeq" id="WP_110094750.1">
    <property type="nucleotide sequence ID" value="NZ_NKUE01000011.1"/>
</dbReference>
<dbReference type="Gene3D" id="1.10.10.10">
    <property type="entry name" value="Winged helix-like DNA-binding domain superfamily/Winged helix DNA-binding domain"/>
    <property type="match status" value="1"/>
</dbReference>
<feature type="domain" description="HTH marR-type" evidence="4">
    <location>
        <begin position="16"/>
        <end position="148"/>
    </location>
</feature>
<dbReference type="PANTHER" id="PTHR33164">
    <property type="entry name" value="TRANSCRIPTIONAL REGULATOR, MARR FAMILY"/>
    <property type="match status" value="1"/>
</dbReference>
<sequence length="151" mass="17048">MATTGHDMRLLPGSTLRSLPIALLRARESIMSRFRPVLAAHGLTEQQWRVIRILDEHGALDASHLARLAFILSPSLTRILAFLEREGLIHRTTDPHDRRRTLLGLTPRGTAKIHAVAPDSARIYRLIEERFGHDRTEALLDLLNQLAEQAD</sequence>
<dbReference type="AlphaFoldDB" id="A0A2S3W3R1"/>
<name>A0A2S3W3R1_9PROT</name>
<dbReference type="PANTHER" id="PTHR33164:SF13">
    <property type="entry name" value="4-HYDROXYPHENYLACETATE CATABOLISM PROTEIN"/>
    <property type="match status" value="1"/>
</dbReference>
<dbReference type="InterPro" id="IPR012712">
    <property type="entry name" value="HpaR/FarR"/>
</dbReference>
<dbReference type="OrthoDB" id="8588347at2"/>
<dbReference type="InterPro" id="IPR039422">
    <property type="entry name" value="MarR/SlyA-like"/>
</dbReference>
<dbReference type="Proteomes" id="UP000237344">
    <property type="component" value="Unassembled WGS sequence"/>
</dbReference>
<dbReference type="InterPro" id="IPR036388">
    <property type="entry name" value="WH-like_DNA-bd_sf"/>
</dbReference>